<dbReference type="Proteomes" id="UP001304298">
    <property type="component" value="Unassembled WGS sequence"/>
</dbReference>
<accession>A0ABU5R7J6</accession>
<comment type="caution">
    <text evidence="4">The sequence shown here is derived from an EMBL/GenBank/DDBJ whole genome shotgun (WGS) entry which is preliminary data.</text>
</comment>
<organism evidence="4 5">
    <name type="scientific">Amycolatopsis heterodermiae</name>
    <dbReference type="NCBI Taxonomy" id="3110235"/>
    <lineage>
        <taxon>Bacteria</taxon>
        <taxon>Bacillati</taxon>
        <taxon>Actinomycetota</taxon>
        <taxon>Actinomycetes</taxon>
        <taxon>Pseudonocardiales</taxon>
        <taxon>Pseudonocardiaceae</taxon>
        <taxon>Amycolatopsis</taxon>
    </lineage>
</organism>
<dbReference type="Pfam" id="PF00072">
    <property type="entry name" value="Response_reg"/>
    <property type="match status" value="1"/>
</dbReference>
<dbReference type="SUPFAM" id="SSF52172">
    <property type="entry name" value="CheY-like"/>
    <property type="match status" value="1"/>
</dbReference>
<dbReference type="InterPro" id="IPR011006">
    <property type="entry name" value="CheY-like_superfamily"/>
</dbReference>
<evidence type="ECO:0000256" key="2">
    <source>
        <dbReference type="PROSITE-ProRule" id="PRU00169"/>
    </source>
</evidence>
<dbReference type="PROSITE" id="PS50110">
    <property type="entry name" value="RESPONSE_REGULATORY"/>
    <property type="match status" value="1"/>
</dbReference>
<dbReference type="PANTHER" id="PTHR48111:SF69">
    <property type="entry name" value="RESPONSE REGULATOR RECEIVER"/>
    <property type="match status" value="1"/>
</dbReference>
<keyword evidence="5" id="KW-1185">Reference proteome</keyword>
<proteinExistence type="predicted"/>
<keyword evidence="1" id="KW-0238">DNA-binding</keyword>
<evidence type="ECO:0000313" key="4">
    <source>
        <dbReference type="EMBL" id="MEA5361644.1"/>
    </source>
</evidence>
<protein>
    <submittedName>
        <fullName evidence="4">Response regulator</fullName>
    </submittedName>
</protein>
<sequence>MTDTDGDVANHLEGDPETAVQIGGVQGDVYVNSHVYKNEPPSPLPPPGRLHVLAVDDEPHGLEEIVYLLRANPHVMKVDGVSDGITASQYIHYVLRRKEPLDAVFMDIEMPGLSGLDLARLVARFAVPPGLVFVTAWDEHAVEAFELDAVDYLLKPVHPDRLADAVRKLLVRAAPHDRGASPADPVISVERAGVSGFVRLSEVHLVELDGRRARLHTSAGKFTARVPAPVVAADWDAAGFVRIDECHLVARRYVEDTTRS</sequence>
<dbReference type="Gene3D" id="3.40.50.2300">
    <property type="match status" value="1"/>
</dbReference>
<dbReference type="SMART" id="SM00448">
    <property type="entry name" value="REC"/>
    <property type="match status" value="1"/>
</dbReference>
<evidence type="ECO:0000313" key="5">
    <source>
        <dbReference type="Proteomes" id="UP001304298"/>
    </source>
</evidence>
<feature type="modified residue" description="4-aspartylphosphate" evidence="2">
    <location>
        <position position="107"/>
    </location>
</feature>
<keyword evidence="2" id="KW-0597">Phosphoprotein</keyword>
<evidence type="ECO:0000259" key="3">
    <source>
        <dbReference type="PROSITE" id="PS50110"/>
    </source>
</evidence>
<name>A0ABU5R7J6_9PSEU</name>
<dbReference type="InterPro" id="IPR001789">
    <property type="entry name" value="Sig_transdc_resp-reg_receiver"/>
</dbReference>
<dbReference type="PANTHER" id="PTHR48111">
    <property type="entry name" value="REGULATOR OF RPOS"/>
    <property type="match status" value="1"/>
</dbReference>
<evidence type="ECO:0000256" key="1">
    <source>
        <dbReference type="ARBA" id="ARBA00023125"/>
    </source>
</evidence>
<reference evidence="4 5" key="1">
    <citation type="submission" date="2023-12" db="EMBL/GenBank/DDBJ databases">
        <title>Amycolatopsis sp. V23-08.</title>
        <authorList>
            <person name="Somphong A."/>
        </authorList>
    </citation>
    <scope>NUCLEOTIDE SEQUENCE [LARGE SCALE GENOMIC DNA]</scope>
    <source>
        <strain evidence="4 5">V23-08</strain>
    </source>
</reference>
<feature type="domain" description="Response regulatory" evidence="3">
    <location>
        <begin position="51"/>
        <end position="170"/>
    </location>
</feature>
<gene>
    <name evidence="4" type="ORF">VA596_19025</name>
</gene>
<dbReference type="RefSeq" id="WP_323328977.1">
    <property type="nucleotide sequence ID" value="NZ_JAYFSI010000004.1"/>
</dbReference>
<dbReference type="InterPro" id="IPR039420">
    <property type="entry name" value="WalR-like"/>
</dbReference>
<dbReference type="EMBL" id="JAYFSI010000004">
    <property type="protein sequence ID" value="MEA5361644.1"/>
    <property type="molecule type" value="Genomic_DNA"/>
</dbReference>